<dbReference type="InterPro" id="IPR004031">
    <property type="entry name" value="PMP22/EMP/MP20/Claudin"/>
</dbReference>
<keyword evidence="5" id="KW-1003">Cell membrane</keyword>
<dbReference type="Gene3D" id="1.20.140.150">
    <property type="match status" value="1"/>
</dbReference>
<evidence type="ECO:0000256" key="4">
    <source>
        <dbReference type="ARBA" id="ARBA00022427"/>
    </source>
</evidence>
<dbReference type="Pfam" id="PF00822">
    <property type="entry name" value="PMP22_Claudin"/>
    <property type="match status" value="1"/>
</dbReference>
<keyword evidence="9 10" id="KW-0472">Membrane</keyword>
<keyword evidence="7" id="KW-0965">Cell junction</keyword>
<dbReference type="GO" id="GO:0005886">
    <property type="term" value="C:plasma membrane"/>
    <property type="evidence" value="ECO:0000318"/>
    <property type="project" value="GO_Central"/>
</dbReference>
<keyword evidence="4" id="KW-0796">Tight junction</keyword>
<evidence type="ECO:0000313" key="12">
    <source>
        <dbReference type="Proteomes" id="UP000008144"/>
    </source>
</evidence>
<keyword evidence="12" id="KW-1185">Reference proteome</keyword>
<feature type="transmembrane region" description="Helical" evidence="10">
    <location>
        <begin position="7"/>
        <end position="28"/>
    </location>
</feature>
<evidence type="ECO:0000256" key="8">
    <source>
        <dbReference type="ARBA" id="ARBA00022989"/>
    </source>
</evidence>
<comment type="similarity">
    <text evidence="3">Belongs to the claudin family.</text>
</comment>
<feature type="transmembrane region" description="Helical" evidence="10">
    <location>
        <begin position="103"/>
        <end position="124"/>
    </location>
</feature>
<gene>
    <name evidence="11" type="primary">LOC100186735</name>
</gene>
<dbReference type="PANTHER" id="PTHR12002">
    <property type="entry name" value="CLAUDIN"/>
    <property type="match status" value="1"/>
</dbReference>
<proteinExistence type="inferred from homology"/>
<dbReference type="OMA" id="AICADKK"/>
<evidence type="ECO:0000256" key="3">
    <source>
        <dbReference type="ARBA" id="ARBA00008295"/>
    </source>
</evidence>
<evidence type="ECO:0000256" key="1">
    <source>
        <dbReference type="ARBA" id="ARBA00004435"/>
    </source>
</evidence>
<accession>A0A1W2WCD5</accession>
<dbReference type="InParanoid" id="F6UWC7"/>
<dbReference type="FunFam" id="1.20.140.150:FF:000070">
    <property type="entry name" value="peripheral myelin protein 22-like"/>
    <property type="match status" value="1"/>
</dbReference>
<reference evidence="11" key="3">
    <citation type="submission" date="2025-09" db="UniProtKB">
        <authorList>
            <consortium name="Ensembl"/>
        </authorList>
    </citation>
    <scope>IDENTIFICATION</scope>
</reference>
<reference evidence="11" key="2">
    <citation type="submission" date="2025-08" db="UniProtKB">
        <authorList>
            <consortium name="Ensembl"/>
        </authorList>
    </citation>
    <scope>IDENTIFICATION</scope>
</reference>
<dbReference type="GeneTree" id="ENSGT00730000113304"/>
<evidence type="ECO:0000256" key="5">
    <source>
        <dbReference type="ARBA" id="ARBA00022475"/>
    </source>
</evidence>
<protein>
    <submittedName>
        <fullName evidence="11">Claudin-17-like</fullName>
    </submittedName>
</protein>
<evidence type="ECO:0000256" key="6">
    <source>
        <dbReference type="ARBA" id="ARBA00022692"/>
    </source>
</evidence>
<dbReference type="GO" id="GO:0005198">
    <property type="term" value="F:structural molecule activity"/>
    <property type="evidence" value="ECO:0007669"/>
    <property type="project" value="InterPro"/>
</dbReference>
<feature type="transmembrane region" description="Helical" evidence="10">
    <location>
        <begin position="66"/>
        <end position="91"/>
    </location>
</feature>
<evidence type="ECO:0000256" key="7">
    <source>
        <dbReference type="ARBA" id="ARBA00022949"/>
    </source>
</evidence>
<evidence type="ECO:0000256" key="9">
    <source>
        <dbReference type="ARBA" id="ARBA00023136"/>
    </source>
</evidence>
<feature type="transmembrane region" description="Helical" evidence="10">
    <location>
        <begin position="144"/>
        <end position="167"/>
    </location>
</feature>
<comment type="subcellular location">
    <subcellularLocation>
        <location evidence="1">Cell junction</location>
        <location evidence="1">Tight junction</location>
    </subcellularLocation>
    <subcellularLocation>
        <location evidence="2">Cell membrane</location>
        <topology evidence="2">Multi-pass membrane protein</topology>
    </subcellularLocation>
</comment>
<dbReference type="GeneID" id="100186735"/>
<dbReference type="RefSeq" id="XP_002125946.1">
    <property type="nucleotide sequence ID" value="XM_002125910.5"/>
</dbReference>
<dbReference type="HOGENOM" id="CLU_1277248_0_0_1"/>
<evidence type="ECO:0000313" key="11">
    <source>
        <dbReference type="Ensembl" id="ENSCINP00000026832.2"/>
    </source>
</evidence>
<reference evidence="12" key="1">
    <citation type="journal article" date="2002" name="Science">
        <title>The draft genome of Ciona intestinalis: insights into chordate and vertebrate origins.</title>
        <authorList>
            <person name="Dehal P."/>
            <person name="Satou Y."/>
            <person name="Campbell R.K."/>
            <person name="Chapman J."/>
            <person name="Degnan B."/>
            <person name="De Tomaso A."/>
            <person name="Davidson B."/>
            <person name="Di Gregorio A."/>
            <person name="Gelpke M."/>
            <person name="Goodstein D.M."/>
            <person name="Harafuji N."/>
            <person name="Hastings K.E."/>
            <person name="Ho I."/>
            <person name="Hotta K."/>
            <person name="Huang W."/>
            <person name="Kawashima T."/>
            <person name="Lemaire P."/>
            <person name="Martinez D."/>
            <person name="Meinertzhagen I.A."/>
            <person name="Necula S."/>
            <person name="Nonaka M."/>
            <person name="Putnam N."/>
            <person name="Rash S."/>
            <person name="Saiga H."/>
            <person name="Satake M."/>
            <person name="Terry A."/>
            <person name="Yamada L."/>
            <person name="Wang H.G."/>
            <person name="Awazu S."/>
            <person name="Azumi K."/>
            <person name="Boore J."/>
            <person name="Branno M."/>
            <person name="Chin-Bow S."/>
            <person name="DeSantis R."/>
            <person name="Doyle S."/>
            <person name="Francino P."/>
            <person name="Keys D.N."/>
            <person name="Haga S."/>
            <person name="Hayashi H."/>
            <person name="Hino K."/>
            <person name="Imai K.S."/>
            <person name="Inaba K."/>
            <person name="Kano S."/>
            <person name="Kobayashi K."/>
            <person name="Kobayashi M."/>
            <person name="Lee B.I."/>
            <person name="Makabe K.W."/>
            <person name="Manohar C."/>
            <person name="Matassi G."/>
            <person name="Medina M."/>
            <person name="Mochizuki Y."/>
            <person name="Mount S."/>
            <person name="Morishita T."/>
            <person name="Miura S."/>
            <person name="Nakayama A."/>
            <person name="Nishizaka S."/>
            <person name="Nomoto H."/>
            <person name="Ohta F."/>
            <person name="Oishi K."/>
            <person name="Rigoutsos I."/>
            <person name="Sano M."/>
            <person name="Sasaki A."/>
            <person name="Sasakura Y."/>
            <person name="Shoguchi E."/>
            <person name="Shin-i T."/>
            <person name="Spagnuolo A."/>
            <person name="Stainier D."/>
            <person name="Suzuki M.M."/>
            <person name="Tassy O."/>
            <person name="Takatori N."/>
            <person name="Tokuoka M."/>
            <person name="Yagi K."/>
            <person name="Yoshizaki F."/>
            <person name="Wada S."/>
            <person name="Zhang C."/>
            <person name="Hyatt P.D."/>
            <person name="Larimer F."/>
            <person name="Detter C."/>
            <person name="Doggett N."/>
            <person name="Glavina T."/>
            <person name="Hawkins T."/>
            <person name="Richardson P."/>
            <person name="Lucas S."/>
            <person name="Kohara Y."/>
            <person name="Levine M."/>
            <person name="Satoh N."/>
            <person name="Rokhsar D.S."/>
        </authorList>
    </citation>
    <scope>NUCLEOTIDE SEQUENCE [LARGE SCALE GENOMIC DNA]</scope>
</reference>
<name>F6UWC7_CIOIN</name>
<keyword evidence="8 10" id="KW-1133">Transmembrane helix</keyword>
<evidence type="ECO:0000256" key="2">
    <source>
        <dbReference type="ARBA" id="ARBA00004651"/>
    </source>
</evidence>
<accession>F6UWC7</accession>
<evidence type="ECO:0000256" key="10">
    <source>
        <dbReference type="SAM" id="Phobius"/>
    </source>
</evidence>
<organism evidence="11 12">
    <name type="scientific">Ciona intestinalis</name>
    <name type="common">Transparent sea squirt</name>
    <name type="synonym">Ascidia intestinalis</name>
    <dbReference type="NCBI Taxonomy" id="7719"/>
    <lineage>
        <taxon>Eukaryota</taxon>
        <taxon>Metazoa</taxon>
        <taxon>Chordata</taxon>
        <taxon>Tunicata</taxon>
        <taxon>Ascidiacea</taxon>
        <taxon>Phlebobranchia</taxon>
        <taxon>Cionidae</taxon>
        <taxon>Ciona</taxon>
    </lineage>
</organism>
<dbReference type="KEGG" id="cin:100186735"/>
<dbReference type="GO" id="GO:0005923">
    <property type="term" value="C:bicellular tight junction"/>
    <property type="evidence" value="ECO:0007669"/>
    <property type="project" value="UniProtKB-SubCell"/>
</dbReference>
<dbReference type="PRINTS" id="PR01077">
    <property type="entry name" value="CLAUDIN"/>
</dbReference>
<dbReference type="Proteomes" id="UP000008144">
    <property type="component" value="Unassembled WGS sequence"/>
</dbReference>
<dbReference type="AlphaFoldDB" id="F6UWC7"/>
<sequence length="212" mass="22252">MGLGGCEAFGIVLSLVGTALLLTAQLLAPWKTVGDTWIGIWRDCNVGRLDQCGGLTDWLKRIDVTAARGCFIAADVLFLISLILMLFAICADKKGGLITAKGGLEITAGIIILAGCGAFTALNLVDLGAISDIGLFGLELRRDFGYAFYLGWASGGVVFISGICLVVGGNQRSKKEKASNSLPVVMIPQYGPPKDVNVNTVSRNQVAPVTFG</sequence>
<dbReference type="OrthoDB" id="8819159at2759"/>
<dbReference type="Ensembl" id="ENSCINT00000027078.2">
    <property type="protein sequence ID" value="ENSCINP00000026832.2"/>
    <property type="gene ID" value="ENSCING00000014965.2"/>
</dbReference>
<keyword evidence="6 10" id="KW-0812">Transmembrane</keyword>
<dbReference type="InterPro" id="IPR006187">
    <property type="entry name" value="Claudin"/>
</dbReference>